<dbReference type="InterPro" id="IPR036249">
    <property type="entry name" value="Thioredoxin-like_sf"/>
</dbReference>
<organism evidence="7 8">
    <name type="scientific">Kangiella marina</name>
    <dbReference type="NCBI Taxonomy" id="1079178"/>
    <lineage>
        <taxon>Bacteria</taxon>
        <taxon>Pseudomonadati</taxon>
        <taxon>Pseudomonadota</taxon>
        <taxon>Gammaproteobacteria</taxon>
        <taxon>Kangiellales</taxon>
        <taxon>Kangiellaceae</taxon>
        <taxon>Kangiella</taxon>
    </lineage>
</organism>
<dbReference type="EMBL" id="BAABFV010000001">
    <property type="protein sequence ID" value="GAA4360546.1"/>
    <property type="molecule type" value="Genomic_DNA"/>
</dbReference>
<protein>
    <submittedName>
        <fullName evidence="7">TlpA disulfide reductase family protein</fullName>
    </submittedName>
</protein>
<keyword evidence="5" id="KW-0472">Membrane</keyword>
<keyword evidence="2" id="KW-0201">Cytochrome c-type biogenesis</keyword>
<dbReference type="SUPFAM" id="SSF52833">
    <property type="entry name" value="Thioredoxin-like"/>
    <property type="match status" value="1"/>
</dbReference>
<evidence type="ECO:0000256" key="4">
    <source>
        <dbReference type="ARBA" id="ARBA00023284"/>
    </source>
</evidence>
<dbReference type="InterPro" id="IPR013740">
    <property type="entry name" value="Redoxin"/>
</dbReference>
<feature type="transmembrane region" description="Helical" evidence="5">
    <location>
        <begin position="20"/>
        <end position="40"/>
    </location>
</feature>
<dbReference type="PROSITE" id="PS00194">
    <property type="entry name" value="THIOREDOXIN_1"/>
    <property type="match status" value="1"/>
</dbReference>
<dbReference type="Proteomes" id="UP001501011">
    <property type="component" value="Unassembled WGS sequence"/>
</dbReference>
<dbReference type="CDD" id="cd02966">
    <property type="entry name" value="TlpA_like_family"/>
    <property type="match status" value="1"/>
</dbReference>
<keyword evidence="3" id="KW-1015">Disulfide bond</keyword>
<keyword evidence="5" id="KW-0812">Transmembrane</keyword>
<feature type="transmembrane region" description="Helical" evidence="5">
    <location>
        <begin position="52"/>
        <end position="72"/>
    </location>
</feature>
<evidence type="ECO:0000256" key="5">
    <source>
        <dbReference type="SAM" id="Phobius"/>
    </source>
</evidence>
<dbReference type="InterPro" id="IPR050553">
    <property type="entry name" value="Thioredoxin_ResA/DsbE_sf"/>
</dbReference>
<gene>
    <name evidence="7" type="ORF">GCM10023151_12710</name>
</gene>
<name>A0ABP8IJI7_9GAMM</name>
<evidence type="ECO:0000256" key="1">
    <source>
        <dbReference type="ARBA" id="ARBA00004196"/>
    </source>
</evidence>
<evidence type="ECO:0000256" key="2">
    <source>
        <dbReference type="ARBA" id="ARBA00022748"/>
    </source>
</evidence>
<evidence type="ECO:0000313" key="8">
    <source>
        <dbReference type="Proteomes" id="UP001501011"/>
    </source>
</evidence>
<dbReference type="InterPro" id="IPR017937">
    <property type="entry name" value="Thioredoxin_CS"/>
</dbReference>
<dbReference type="InterPro" id="IPR013766">
    <property type="entry name" value="Thioredoxin_domain"/>
</dbReference>
<reference evidence="8" key="1">
    <citation type="journal article" date="2019" name="Int. J. Syst. Evol. Microbiol.">
        <title>The Global Catalogue of Microorganisms (GCM) 10K type strain sequencing project: providing services to taxonomists for standard genome sequencing and annotation.</title>
        <authorList>
            <consortium name="The Broad Institute Genomics Platform"/>
            <consortium name="The Broad Institute Genome Sequencing Center for Infectious Disease"/>
            <person name="Wu L."/>
            <person name="Ma J."/>
        </authorList>
    </citation>
    <scope>NUCLEOTIDE SEQUENCE [LARGE SCALE GENOMIC DNA]</scope>
    <source>
        <strain evidence="8">JCM 17728</strain>
    </source>
</reference>
<feature type="transmembrane region" description="Helical" evidence="5">
    <location>
        <begin position="92"/>
        <end position="108"/>
    </location>
</feature>
<feature type="transmembrane region" description="Helical" evidence="5">
    <location>
        <begin position="120"/>
        <end position="138"/>
    </location>
</feature>
<sequence length="287" mass="31599">MNSEKILTMLSVSLGPLSLPVDRLLLLISFAAAMLVAYLVGRRNQSPADGKIATIFIGSMLVARLVFVAQYWEQYQVSWWSVIDIRDAGFNPWAGVGTAVLMTLYMLSQHKKIRKALVSGLSAGAGLWLLVMASLWMIRDTSQQLPTIVVQELSGNSVEIGEIEAGKPRVINLWATWCPPCRREMPVLQAAQQNTDEIGFIFANQGEHQAVIKQYLDTESLALRNVTADSKALLGQMVGSRALPTTLFIDGQGRIVDAHLGELSHAKLASKLERLKTLNKEQSKVNN</sequence>
<dbReference type="PANTHER" id="PTHR42852:SF6">
    <property type="entry name" value="THIOL:DISULFIDE INTERCHANGE PROTEIN DSBE"/>
    <property type="match status" value="1"/>
</dbReference>
<evidence type="ECO:0000313" key="7">
    <source>
        <dbReference type="EMBL" id="GAA4360546.1"/>
    </source>
</evidence>
<dbReference type="PANTHER" id="PTHR42852">
    <property type="entry name" value="THIOL:DISULFIDE INTERCHANGE PROTEIN DSBE"/>
    <property type="match status" value="1"/>
</dbReference>
<proteinExistence type="predicted"/>
<comment type="subcellular location">
    <subcellularLocation>
        <location evidence="1">Cell envelope</location>
    </subcellularLocation>
</comment>
<feature type="domain" description="Thioredoxin" evidence="6">
    <location>
        <begin position="139"/>
        <end position="277"/>
    </location>
</feature>
<dbReference type="Gene3D" id="3.40.30.10">
    <property type="entry name" value="Glutaredoxin"/>
    <property type="match status" value="1"/>
</dbReference>
<evidence type="ECO:0000259" key="6">
    <source>
        <dbReference type="PROSITE" id="PS51352"/>
    </source>
</evidence>
<evidence type="ECO:0000256" key="3">
    <source>
        <dbReference type="ARBA" id="ARBA00023157"/>
    </source>
</evidence>
<dbReference type="Pfam" id="PF08534">
    <property type="entry name" value="Redoxin"/>
    <property type="match status" value="1"/>
</dbReference>
<keyword evidence="5" id="KW-1133">Transmembrane helix</keyword>
<accession>A0ABP8IJI7</accession>
<comment type="caution">
    <text evidence="7">The sequence shown here is derived from an EMBL/GenBank/DDBJ whole genome shotgun (WGS) entry which is preliminary data.</text>
</comment>
<keyword evidence="4" id="KW-0676">Redox-active center</keyword>
<dbReference type="PROSITE" id="PS51352">
    <property type="entry name" value="THIOREDOXIN_2"/>
    <property type="match status" value="1"/>
</dbReference>
<keyword evidence="8" id="KW-1185">Reference proteome</keyword>